<reference evidence="2 3" key="1">
    <citation type="submission" date="2018-06" db="EMBL/GenBank/DDBJ databases">
        <authorList>
            <consortium name="Pathogen Informatics"/>
            <person name="Doyle S."/>
        </authorList>
    </citation>
    <scope>NUCLEOTIDE SEQUENCE [LARGE SCALE GENOMIC DNA]</scope>
    <source>
        <strain evidence="2 3">NCTC13292</strain>
    </source>
</reference>
<evidence type="ECO:0000256" key="1">
    <source>
        <dbReference type="SAM" id="Phobius"/>
    </source>
</evidence>
<gene>
    <name evidence="2" type="ORF">NCTC13292_00884</name>
</gene>
<evidence type="ECO:0000313" key="2">
    <source>
        <dbReference type="EMBL" id="STX41315.1"/>
    </source>
</evidence>
<organism evidence="2 3">
    <name type="scientific">Legionella donaldsonii</name>
    <dbReference type="NCBI Taxonomy" id="45060"/>
    <lineage>
        <taxon>Bacteria</taxon>
        <taxon>Pseudomonadati</taxon>
        <taxon>Pseudomonadota</taxon>
        <taxon>Gammaproteobacteria</taxon>
        <taxon>Legionellales</taxon>
        <taxon>Legionellaceae</taxon>
        <taxon>Legionella</taxon>
    </lineage>
</organism>
<dbReference type="EMBL" id="UGOA01000001">
    <property type="protein sequence ID" value="STX41315.1"/>
    <property type="molecule type" value="Genomic_DNA"/>
</dbReference>
<keyword evidence="1" id="KW-0472">Membrane</keyword>
<name>A0A378J127_9GAMM</name>
<protein>
    <submittedName>
        <fullName evidence="2">Uncharacterized protein</fullName>
    </submittedName>
</protein>
<dbReference type="Proteomes" id="UP000254677">
    <property type="component" value="Unassembled WGS sequence"/>
</dbReference>
<feature type="transmembrane region" description="Helical" evidence="1">
    <location>
        <begin position="119"/>
        <end position="143"/>
    </location>
</feature>
<dbReference type="AlphaFoldDB" id="A0A378J127"/>
<sequence length="147" mass="17005">MLLLFHFPDSIKQGIPSGSKHHLIRPLLIVIYPYKQLYYLGSNQSFFNGELEINYIWYGIKRFFRYFFVTTLAGCVTYLPIFIYFILPTVIIMSFVLALNDVILAKQSRVFLPSFGPMYAYLLSWGFTIAIALFLITLLILGIKGEL</sequence>
<accession>A0A378J127</accession>
<feature type="transmembrane region" description="Helical" evidence="1">
    <location>
        <begin position="66"/>
        <end position="99"/>
    </location>
</feature>
<keyword evidence="3" id="KW-1185">Reference proteome</keyword>
<keyword evidence="1" id="KW-0812">Transmembrane</keyword>
<evidence type="ECO:0000313" key="3">
    <source>
        <dbReference type="Proteomes" id="UP000254677"/>
    </source>
</evidence>
<proteinExistence type="predicted"/>
<keyword evidence="1" id="KW-1133">Transmembrane helix</keyword>